<evidence type="ECO:0000256" key="6">
    <source>
        <dbReference type="ARBA" id="ARBA00022840"/>
    </source>
</evidence>
<evidence type="ECO:0000313" key="19">
    <source>
        <dbReference type="EMBL" id="CAC5808680.1"/>
    </source>
</evidence>
<evidence type="ECO:0000313" key="21">
    <source>
        <dbReference type="Proteomes" id="UP000442696"/>
    </source>
</evidence>
<keyword evidence="3" id="KW-0021">Allosteric enzyme</keyword>
<dbReference type="EMBL" id="CACTPI010000007">
    <property type="protein sequence ID" value="CAA4130276.1"/>
    <property type="molecule type" value="Genomic_DNA"/>
</dbReference>
<evidence type="ECO:0000256" key="9">
    <source>
        <dbReference type="ARBA" id="ARBA00023116"/>
    </source>
</evidence>
<dbReference type="AlphaFoldDB" id="A0A2I7Y908"/>
<evidence type="ECO:0000313" key="17">
    <source>
        <dbReference type="EMBL" id="CAA6114759.1"/>
    </source>
</evidence>
<dbReference type="GO" id="GO:0004519">
    <property type="term" value="F:endonuclease activity"/>
    <property type="evidence" value="ECO:0007669"/>
    <property type="project" value="InterPro"/>
</dbReference>
<reference evidence="21 22" key="1">
    <citation type="submission" date="2019-12" db="EMBL/GenBank/DDBJ databases">
        <authorList>
            <consortium name="Pathogen Informatics"/>
        </authorList>
    </citation>
    <scope>NUCLEOTIDE SEQUENCE [LARGE SCALE GENOMIC DNA]</scope>
    <source>
        <strain evidence="20 27">MOS105</strain>
        <strain evidence="14 23">S040_N01_C01</strain>
        <strain evidence="19 26">SG160</strain>
        <strain evidence="17 25">T012_N10_C04</strain>
        <strain evidence="15 21">T012_N16_C08</strain>
        <strain evidence="16 22">T065_N03_C06</strain>
        <strain evidence="18 24">T197_A02_C01</strain>
    </source>
</reference>
<dbReference type="InterPro" id="IPR004042">
    <property type="entry name" value="Intein_endonuc_central"/>
</dbReference>
<evidence type="ECO:0000313" key="20">
    <source>
        <dbReference type="EMBL" id="CAC8232703.1"/>
    </source>
</evidence>
<dbReference type="PANTHER" id="PTHR11573">
    <property type="entry name" value="RIBONUCLEOSIDE-DIPHOSPHATE REDUCTASE LARGE CHAIN"/>
    <property type="match status" value="1"/>
</dbReference>
<dbReference type="EMBL" id="CACTQT010000014">
    <property type="protein sequence ID" value="CAA4391061.1"/>
    <property type="molecule type" value="Genomic_DNA"/>
</dbReference>
<dbReference type="InterPro" id="IPR013346">
    <property type="entry name" value="NrdE_NrdA_C"/>
</dbReference>
<evidence type="ECO:0000313" key="22">
    <source>
        <dbReference type="Proteomes" id="UP000443506"/>
    </source>
</evidence>
<dbReference type="SUPFAM" id="SSF48168">
    <property type="entry name" value="R1 subunit of ribonucleotide reductase, N-terminal domain"/>
    <property type="match status" value="1"/>
</dbReference>
<dbReference type="Pfam" id="PF00317">
    <property type="entry name" value="Ribonuc_red_lgN"/>
    <property type="match status" value="1"/>
</dbReference>
<evidence type="ECO:0000259" key="13">
    <source>
        <dbReference type="PROSITE" id="PS50819"/>
    </source>
</evidence>
<dbReference type="Proteomes" id="UP000443506">
    <property type="component" value="Unassembled WGS sequence"/>
</dbReference>
<comment type="function">
    <text evidence="12">Provides the precursors necessary for DNA synthesis. Catalyzes the biosynthesis of deoxyribonucleotides from the corresponding ribonucleotides.</text>
</comment>
<evidence type="ECO:0000256" key="11">
    <source>
        <dbReference type="ARBA" id="ARBA00047754"/>
    </source>
</evidence>
<evidence type="ECO:0000256" key="3">
    <source>
        <dbReference type="ARBA" id="ARBA00022533"/>
    </source>
</evidence>
<dbReference type="InterPro" id="IPR039718">
    <property type="entry name" value="Rrm1"/>
</dbReference>
<dbReference type="PROSITE" id="PS50817">
    <property type="entry name" value="INTEIN_N_TER"/>
    <property type="match status" value="1"/>
</dbReference>
<dbReference type="InterPro" id="IPR013509">
    <property type="entry name" value="RNR_lsu_N"/>
</dbReference>
<dbReference type="InterPro" id="IPR027434">
    <property type="entry name" value="Homing_endonucl"/>
</dbReference>
<dbReference type="InterPro" id="IPR003586">
    <property type="entry name" value="Hint_dom_C"/>
</dbReference>
<dbReference type="Gene3D" id="3.10.28.10">
    <property type="entry name" value="Homing endonucleases"/>
    <property type="match status" value="1"/>
</dbReference>
<dbReference type="InterPro" id="IPR036844">
    <property type="entry name" value="Hint_dom_sf"/>
</dbReference>
<gene>
    <name evidence="15" type="primary">nrdE_2</name>
    <name evidence="14" type="synonym">nrdE_1</name>
    <name evidence="14" type="ORF">SAMEA1029528_01720</name>
    <name evidence="15" type="ORF">SAMEA2078260_02257</name>
    <name evidence="17" type="ORF">SAMEA2078588_02270</name>
    <name evidence="18" type="ORF">SAMEA2080344_02296</name>
    <name evidence="16" type="ORF">SAMEA2081063_02248</name>
    <name evidence="19" type="ORF">SAMEA4008575_02488</name>
    <name evidence="20" type="ORF">SAMEA70146418_02491</name>
</gene>
<comment type="caution">
    <text evidence="15">The sequence shown here is derived from an EMBL/GenBank/DDBJ whole genome shotgun (WGS) entry which is preliminary data.</text>
</comment>
<feature type="domain" description="DOD-type homing endonuclease" evidence="13">
    <location>
        <begin position="500"/>
        <end position="651"/>
    </location>
</feature>
<evidence type="ECO:0000256" key="4">
    <source>
        <dbReference type="ARBA" id="ARBA00022741"/>
    </source>
</evidence>
<dbReference type="GO" id="GO:0016539">
    <property type="term" value="P:intein-mediated protein splicing"/>
    <property type="evidence" value="ECO:0007669"/>
    <property type="project" value="InterPro"/>
</dbReference>
<evidence type="ECO:0000313" key="24">
    <source>
        <dbReference type="Proteomes" id="UP000459586"/>
    </source>
</evidence>
<dbReference type="PANTHER" id="PTHR11573:SF30">
    <property type="entry name" value="RIBONUCLEOSIDE-DIPHOSPHATE REDUCTASE 2 SUBUNIT ALPHA"/>
    <property type="match status" value="1"/>
</dbReference>
<dbReference type="InterPro" id="IPR030934">
    <property type="entry name" value="Intein_C"/>
</dbReference>
<dbReference type="Proteomes" id="UP000459702">
    <property type="component" value="Unassembled WGS sequence"/>
</dbReference>
<dbReference type="Proteomes" id="UP000459586">
    <property type="component" value="Unassembled WGS sequence"/>
</dbReference>
<organism evidence="15 21">
    <name type="scientific">Staphylococcus aureus</name>
    <dbReference type="NCBI Taxonomy" id="1280"/>
    <lineage>
        <taxon>Bacteria</taxon>
        <taxon>Bacillati</taxon>
        <taxon>Bacillota</taxon>
        <taxon>Bacilli</taxon>
        <taxon>Bacillales</taxon>
        <taxon>Staphylococcaceae</taxon>
        <taxon>Staphylococcus</taxon>
    </lineage>
</organism>
<comment type="similarity">
    <text evidence="1 12">Belongs to the ribonucleoside diphosphate reductase large chain family.</text>
</comment>
<evidence type="ECO:0000313" key="27">
    <source>
        <dbReference type="Proteomes" id="UP000507112"/>
    </source>
</evidence>
<dbReference type="NCBIfam" id="TIGR01443">
    <property type="entry name" value="intein_Cterm"/>
    <property type="match status" value="1"/>
</dbReference>
<evidence type="ECO:0000313" key="16">
    <source>
        <dbReference type="EMBL" id="CAA4698817.1"/>
    </source>
</evidence>
<dbReference type="EC" id="1.17.4.1" evidence="2 12"/>
<dbReference type="EMBL" id="CAIGXB010000012">
    <property type="protein sequence ID" value="CAC5808680.1"/>
    <property type="molecule type" value="Genomic_DNA"/>
</dbReference>
<dbReference type="InterPro" id="IPR003587">
    <property type="entry name" value="Hint_dom_N"/>
</dbReference>
<dbReference type="Pfam" id="PF02867">
    <property type="entry name" value="Ribonuc_red_lgC"/>
    <property type="match status" value="1"/>
</dbReference>
<dbReference type="SMART" id="SM00305">
    <property type="entry name" value="HintC"/>
    <property type="match status" value="1"/>
</dbReference>
<dbReference type="EMBL" id="CACUNS010000015">
    <property type="protein sequence ID" value="CAA6114759.1"/>
    <property type="molecule type" value="Genomic_DNA"/>
</dbReference>
<keyword evidence="4" id="KW-0547">Nucleotide-binding</keyword>
<dbReference type="Proteomes" id="UP000442696">
    <property type="component" value="Unassembled WGS sequence"/>
</dbReference>
<evidence type="ECO:0000313" key="14">
    <source>
        <dbReference type="EMBL" id="CAA4130276.1"/>
    </source>
</evidence>
<dbReference type="Pfam" id="PF14890">
    <property type="entry name" value="Intein_splicing"/>
    <property type="match status" value="1"/>
</dbReference>
<dbReference type="PROSITE" id="PS50819">
    <property type="entry name" value="INTEIN_ENDONUCLEASE"/>
    <property type="match status" value="1"/>
</dbReference>
<dbReference type="UniPathway" id="UPA00326"/>
<dbReference type="Proteomes" id="UP000443708">
    <property type="component" value="Unassembled WGS sequence"/>
</dbReference>
<evidence type="ECO:0000256" key="12">
    <source>
        <dbReference type="RuleBase" id="RU003410"/>
    </source>
</evidence>
<evidence type="ECO:0000313" key="26">
    <source>
        <dbReference type="Proteomes" id="UP000505390"/>
    </source>
</evidence>
<evidence type="ECO:0000256" key="2">
    <source>
        <dbReference type="ARBA" id="ARBA00012274"/>
    </source>
</evidence>
<dbReference type="InterPro" id="IPR006141">
    <property type="entry name" value="Intein_N"/>
</dbReference>
<accession>A0A2I7Y908</accession>
<dbReference type="PROSITE" id="PS50818">
    <property type="entry name" value="INTEIN_C_TER"/>
    <property type="match status" value="1"/>
</dbReference>
<dbReference type="InterPro" id="IPR004860">
    <property type="entry name" value="LAGLIDADG_dom"/>
</dbReference>
<dbReference type="PROSITE" id="PS00089">
    <property type="entry name" value="RIBORED_LARGE"/>
    <property type="match status" value="1"/>
</dbReference>
<name>A0A2I7Y908_STAAU</name>
<keyword evidence="8 12" id="KW-0560">Oxidoreductase</keyword>
<dbReference type="SUPFAM" id="SSF55608">
    <property type="entry name" value="Homing endonucleases"/>
    <property type="match status" value="2"/>
</dbReference>
<dbReference type="GO" id="GO:0005524">
    <property type="term" value="F:ATP binding"/>
    <property type="evidence" value="ECO:0007669"/>
    <property type="project" value="UniProtKB-KW"/>
</dbReference>
<keyword evidence="6" id="KW-0067">ATP-binding</keyword>
<keyword evidence="10" id="KW-1015">Disulfide bond</keyword>
<evidence type="ECO:0000313" key="23">
    <source>
        <dbReference type="Proteomes" id="UP000443708"/>
    </source>
</evidence>
<dbReference type="InterPro" id="IPR013554">
    <property type="entry name" value="RNR_N"/>
</dbReference>
<sequence>MSKWIEKNNEIMRRDELGQLSLSKDKEAIELYLEHIKSKTKQFSNQIARLRYLVEEDYYIDVFKDYSEETLLELLDYAYSFGFEFQSFMAASKFYDTYALKTRDKSQWLEDFEQHNVIVSLYLAGGDVDLAKRYIKAHTLQTVQTATPTYLNAGRKHRGELASCYLFTMDDTLNSINFIRSQVSQASKIAGGVAVNLTRLRGRGATLKGVKNVGKGIVPVAKLIEGEVSYADQLGQRAGAGAAYLNIFHSDVIELLNTKKVNADEDTRLATLSIGLIVPSLFFDLAKEDKDLYMFEPYSIQEEFGKDVILDDININDWYDKFVENENVIKHKINAREMLNLIAQIQLQSGYPYIMYKDNANKNHALNELGEIKMSNLCVTGDTELLTEKGYVKAKDLYESQEDLKVVIDNRTKNYDINNKGTDIVNAIPMQLTAKQAEIYEITTKQGFKIKSTEWHKYYRKINDSIEKVQLNQLEVGDKLLVQSGNGSYGDFHDPKLAFLMGLIAGDGTFGRDGSVKIYLYHEKQYLKETIEELVAYIIDKYRNKNEFLHHSANLHPKFVENKELQKLTISSVELYKILSRFGFNRETKLRFPNLLKNATKNTITAYLSGLYQMDACVNTNEKYKAMSIELTTISEELARDIQMQLLNLGVYSSIYQSEREISLLPDGNGGMKEYKVQNTYKISIQDRSSRDLFMKEVALKPKDIHKAMIFNLTLRPNSRKPKHDFTAEITEIKYIGKEDVYDTTQEDYHSLIFNGIVTGNCTEIFQYMHVSDIKDYNEQDELGQDIICNLASLNMVKSIEEKEIEESIRTGMRALTFVANNSRIEHLPTVHKANKNNRAVGLGVMSFHSMCAKNKIRYGSEESLDLLNVYCMMMDYYSLDESMKIAVERNDKFYGFDQTDYKAKDDKEFGEYFYKNNRVTKNVEPITPKIKEIFKGIYIPTKEDWQRLAREVDKNGLYNSYRLSIAPY</sequence>
<dbReference type="GO" id="GO:0005971">
    <property type="term" value="C:ribonucleoside-diphosphate reductase complex"/>
    <property type="evidence" value="ECO:0007669"/>
    <property type="project" value="TreeGrafter"/>
</dbReference>
<dbReference type="InterPro" id="IPR006142">
    <property type="entry name" value="INTEIN"/>
</dbReference>
<protein>
    <recommendedName>
        <fullName evidence="2 12">Ribonucleoside-diphosphate reductase</fullName>
        <ecNumber evidence="2 12">1.17.4.1</ecNumber>
    </recommendedName>
</protein>
<dbReference type="Proteomes" id="UP000507112">
    <property type="component" value="Unassembled WGS sequence"/>
</dbReference>
<dbReference type="EMBL" id="CAIIGD010000011">
    <property type="protein sequence ID" value="CAC8232703.1"/>
    <property type="molecule type" value="Genomic_DNA"/>
</dbReference>
<evidence type="ECO:0000256" key="7">
    <source>
        <dbReference type="ARBA" id="ARBA00023000"/>
    </source>
</evidence>
<evidence type="ECO:0000256" key="8">
    <source>
        <dbReference type="ARBA" id="ARBA00023002"/>
    </source>
</evidence>
<evidence type="ECO:0000256" key="5">
    <source>
        <dbReference type="ARBA" id="ARBA00022813"/>
    </source>
</evidence>
<dbReference type="SUPFAM" id="SSF51294">
    <property type="entry name" value="Hedgehog/intein (Hint) domain"/>
    <property type="match status" value="1"/>
</dbReference>
<dbReference type="Gene3D" id="3.20.70.20">
    <property type="match status" value="2"/>
</dbReference>
<proteinExistence type="inferred from homology"/>
<dbReference type="GO" id="GO:0009263">
    <property type="term" value="P:deoxyribonucleotide biosynthetic process"/>
    <property type="evidence" value="ECO:0007669"/>
    <property type="project" value="UniProtKB-KW"/>
</dbReference>
<dbReference type="Proteomes" id="UP000505390">
    <property type="component" value="Unassembled WGS sequence"/>
</dbReference>
<dbReference type="InterPro" id="IPR008926">
    <property type="entry name" value="RNR_R1-su_N"/>
</dbReference>
<dbReference type="EMBL" id="CACURZ010000015">
    <property type="protein sequence ID" value="CAA6378445.1"/>
    <property type="molecule type" value="Genomic_DNA"/>
</dbReference>
<dbReference type="GO" id="GO:0004748">
    <property type="term" value="F:ribonucleoside-diphosphate reductase activity, thioredoxin disulfide as acceptor"/>
    <property type="evidence" value="ECO:0007669"/>
    <property type="project" value="UniProtKB-EC"/>
</dbReference>
<dbReference type="NCBIfam" id="TIGR01445">
    <property type="entry name" value="intein_Nterm"/>
    <property type="match status" value="1"/>
</dbReference>
<evidence type="ECO:0000256" key="1">
    <source>
        <dbReference type="ARBA" id="ARBA00010406"/>
    </source>
</evidence>
<evidence type="ECO:0000256" key="10">
    <source>
        <dbReference type="ARBA" id="ARBA00023157"/>
    </source>
</evidence>
<dbReference type="SMART" id="SM00306">
    <property type="entry name" value="HintN"/>
    <property type="match status" value="1"/>
</dbReference>
<dbReference type="Pfam" id="PF14528">
    <property type="entry name" value="LAGLIDADG_3"/>
    <property type="match status" value="1"/>
</dbReference>
<dbReference type="PRINTS" id="PR00379">
    <property type="entry name" value="INTEIN"/>
</dbReference>
<evidence type="ECO:0000313" key="15">
    <source>
        <dbReference type="EMBL" id="CAA4391061.1"/>
    </source>
</evidence>
<dbReference type="SUPFAM" id="SSF51998">
    <property type="entry name" value="PFL-like glycyl radical enzymes"/>
    <property type="match status" value="1"/>
</dbReference>
<dbReference type="EMBL" id="CACTWD010000015">
    <property type="protein sequence ID" value="CAA4698817.1"/>
    <property type="molecule type" value="Genomic_DNA"/>
</dbReference>
<dbReference type="Pfam" id="PF08343">
    <property type="entry name" value="RNR_N"/>
    <property type="match status" value="1"/>
</dbReference>
<keyword evidence="9 12" id="KW-0215">Deoxyribonucleotide synthesis</keyword>
<evidence type="ECO:0000313" key="25">
    <source>
        <dbReference type="Proteomes" id="UP000459702"/>
    </source>
</evidence>
<comment type="catalytic activity">
    <reaction evidence="11 12">
        <text>a 2'-deoxyribonucleoside 5'-diphosphate + [thioredoxin]-disulfide + H2O = a ribonucleoside 5'-diphosphate + [thioredoxin]-dithiol</text>
        <dbReference type="Rhea" id="RHEA:23252"/>
        <dbReference type="Rhea" id="RHEA-COMP:10698"/>
        <dbReference type="Rhea" id="RHEA-COMP:10700"/>
        <dbReference type="ChEBI" id="CHEBI:15377"/>
        <dbReference type="ChEBI" id="CHEBI:29950"/>
        <dbReference type="ChEBI" id="CHEBI:50058"/>
        <dbReference type="ChEBI" id="CHEBI:57930"/>
        <dbReference type="ChEBI" id="CHEBI:73316"/>
        <dbReference type="EC" id="1.17.4.1"/>
    </reaction>
</comment>
<keyword evidence="5" id="KW-0068">Autocatalytic cleavage</keyword>
<evidence type="ECO:0000313" key="18">
    <source>
        <dbReference type="EMBL" id="CAA6378445.1"/>
    </source>
</evidence>
<dbReference type="CDD" id="cd00081">
    <property type="entry name" value="Hint"/>
    <property type="match status" value="1"/>
</dbReference>
<dbReference type="Gene3D" id="2.170.16.10">
    <property type="entry name" value="Hedgehog/Intein (Hint) domain"/>
    <property type="match status" value="1"/>
</dbReference>
<dbReference type="InterPro" id="IPR000788">
    <property type="entry name" value="RNR_lg_C"/>
</dbReference>
<keyword evidence="7" id="KW-0651">Protein splicing</keyword>